<evidence type="ECO:0000313" key="3">
    <source>
        <dbReference type="EMBL" id="KAJ7773914.1"/>
    </source>
</evidence>
<feature type="transmembrane region" description="Helical" evidence="1">
    <location>
        <begin position="42"/>
        <end position="63"/>
    </location>
</feature>
<dbReference type="Proteomes" id="UP001215598">
    <property type="component" value="Unassembled WGS sequence"/>
</dbReference>
<dbReference type="AlphaFoldDB" id="A0AAD7NT18"/>
<proteinExistence type="predicted"/>
<evidence type="ECO:0000256" key="1">
    <source>
        <dbReference type="SAM" id="Phobius"/>
    </source>
</evidence>
<feature type="domain" description="DUF6534" evidence="2">
    <location>
        <begin position="138"/>
        <end position="225"/>
    </location>
</feature>
<sequence length="273" mass="29709">MVELKSPRILDLLGTVLHMKTCYDLLITNFANPLALIEINTFVGLMVAVMSTSLVGAVVRWFYAYRVYILSNRRILAPAAIVSPVNGGYNPYLSFFKLLLSSTSIAMGVTYAAFVMKFGVVKIPVVTWMSATSLGTALGADILIASSMVLYLSRGKQKGFRKMDHVLGKITVYTVNTGLTTTICQAVTLSLTIAYPETFLNSITFYCLGKFYVNSVPAFLNARESLRGNLVTMNSFHLSALPGALGATQPGATTNEVYTSNGNWKESLPHVTD</sequence>
<dbReference type="InterPro" id="IPR045339">
    <property type="entry name" value="DUF6534"/>
</dbReference>
<name>A0AAD7NT18_9AGAR</name>
<keyword evidence="4" id="KW-1185">Reference proteome</keyword>
<organism evidence="3 4">
    <name type="scientific">Mycena metata</name>
    <dbReference type="NCBI Taxonomy" id="1033252"/>
    <lineage>
        <taxon>Eukaryota</taxon>
        <taxon>Fungi</taxon>
        <taxon>Dikarya</taxon>
        <taxon>Basidiomycota</taxon>
        <taxon>Agaricomycotina</taxon>
        <taxon>Agaricomycetes</taxon>
        <taxon>Agaricomycetidae</taxon>
        <taxon>Agaricales</taxon>
        <taxon>Marasmiineae</taxon>
        <taxon>Mycenaceae</taxon>
        <taxon>Mycena</taxon>
    </lineage>
</organism>
<keyword evidence="1" id="KW-1133">Transmembrane helix</keyword>
<comment type="caution">
    <text evidence="3">The sequence shown here is derived from an EMBL/GenBank/DDBJ whole genome shotgun (WGS) entry which is preliminary data.</text>
</comment>
<protein>
    <recommendedName>
        <fullName evidence="2">DUF6534 domain-containing protein</fullName>
    </recommendedName>
</protein>
<dbReference type="PANTHER" id="PTHR40465:SF1">
    <property type="entry name" value="DUF6534 DOMAIN-CONTAINING PROTEIN"/>
    <property type="match status" value="1"/>
</dbReference>
<keyword evidence="1" id="KW-0812">Transmembrane</keyword>
<dbReference type="PANTHER" id="PTHR40465">
    <property type="entry name" value="CHROMOSOME 1, WHOLE GENOME SHOTGUN SEQUENCE"/>
    <property type="match status" value="1"/>
</dbReference>
<evidence type="ECO:0000313" key="4">
    <source>
        <dbReference type="Proteomes" id="UP001215598"/>
    </source>
</evidence>
<keyword evidence="1" id="KW-0472">Membrane</keyword>
<dbReference type="EMBL" id="JARKIB010000012">
    <property type="protein sequence ID" value="KAJ7773914.1"/>
    <property type="molecule type" value="Genomic_DNA"/>
</dbReference>
<reference evidence="3" key="1">
    <citation type="submission" date="2023-03" db="EMBL/GenBank/DDBJ databases">
        <title>Massive genome expansion in bonnet fungi (Mycena s.s.) driven by repeated elements and novel gene families across ecological guilds.</title>
        <authorList>
            <consortium name="Lawrence Berkeley National Laboratory"/>
            <person name="Harder C.B."/>
            <person name="Miyauchi S."/>
            <person name="Viragh M."/>
            <person name="Kuo A."/>
            <person name="Thoen E."/>
            <person name="Andreopoulos B."/>
            <person name="Lu D."/>
            <person name="Skrede I."/>
            <person name="Drula E."/>
            <person name="Henrissat B."/>
            <person name="Morin E."/>
            <person name="Kohler A."/>
            <person name="Barry K."/>
            <person name="LaButti K."/>
            <person name="Morin E."/>
            <person name="Salamov A."/>
            <person name="Lipzen A."/>
            <person name="Mereny Z."/>
            <person name="Hegedus B."/>
            <person name="Baldrian P."/>
            <person name="Stursova M."/>
            <person name="Weitz H."/>
            <person name="Taylor A."/>
            <person name="Grigoriev I.V."/>
            <person name="Nagy L.G."/>
            <person name="Martin F."/>
            <person name="Kauserud H."/>
        </authorList>
    </citation>
    <scope>NUCLEOTIDE SEQUENCE</scope>
    <source>
        <strain evidence="3">CBHHK182m</strain>
    </source>
</reference>
<accession>A0AAD7NT18</accession>
<evidence type="ECO:0000259" key="2">
    <source>
        <dbReference type="Pfam" id="PF20152"/>
    </source>
</evidence>
<feature type="transmembrane region" description="Helical" evidence="1">
    <location>
        <begin position="98"/>
        <end position="116"/>
    </location>
</feature>
<feature type="transmembrane region" description="Helical" evidence="1">
    <location>
        <begin position="128"/>
        <end position="153"/>
    </location>
</feature>
<gene>
    <name evidence="3" type="ORF">B0H16DRAFT_1713759</name>
</gene>
<dbReference type="Pfam" id="PF20152">
    <property type="entry name" value="DUF6534"/>
    <property type="match status" value="1"/>
</dbReference>